<reference evidence="1" key="1">
    <citation type="journal article" date="2023" name="Mol. Ecol. Resour.">
        <title>Chromosome-level genome assembly of a triploid poplar Populus alba 'Berolinensis'.</title>
        <authorList>
            <person name="Chen S."/>
            <person name="Yu Y."/>
            <person name="Wang X."/>
            <person name="Wang S."/>
            <person name="Zhang T."/>
            <person name="Zhou Y."/>
            <person name="He R."/>
            <person name="Meng N."/>
            <person name="Wang Y."/>
            <person name="Liu W."/>
            <person name="Liu Z."/>
            <person name="Liu J."/>
            <person name="Guo Q."/>
            <person name="Huang H."/>
            <person name="Sederoff R.R."/>
            <person name="Wang G."/>
            <person name="Qu G."/>
            <person name="Chen S."/>
        </authorList>
    </citation>
    <scope>NUCLEOTIDE SEQUENCE</scope>
    <source>
        <strain evidence="1">SC-2020</strain>
    </source>
</reference>
<name>A0AAD6LEX4_9ROSI</name>
<proteinExistence type="predicted"/>
<gene>
    <name evidence="1" type="ORF">NC653_037568</name>
</gene>
<evidence type="ECO:0000313" key="1">
    <source>
        <dbReference type="EMBL" id="KAJ6959285.1"/>
    </source>
</evidence>
<keyword evidence="2" id="KW-1185">Reference proteome</keyword>
<dbReference type="EMBL" id="JAQIZT010000017">
    <property type="protein sequence ID" value="KAJ6959285.1"/>
    <property type="molecule type" value="Genomic_DNA"/>
</dbReference>
<protein>
    <submittedName>
        <fullName evidence="1">Uncharacterized protein</fullName>
    </submittedName>
</protein>
<evidence type="ECO:0000313" key="2">
    <source>
        <dbReference type="Proteomes" id="UP001164929"/>
    </source>
</evidence>
<accession>A0AAD6LEX4</accession>
<comment type="caution">
    <text evidence="1">The sequence shown here is derived from an EMBL/GenBank/DDBJ whole genome shotgun (WGS) entry which is preliminary data.</text>
</comment>
<organism evidence="1 2">
    <name type="scientific">Populus alba x Populus x berolinensis</name>
    <dbReference type="NCBI Taxonomy" id="444605"/>
    <lineage>
        <taxon>Eukaryota</taxon>
        <taxon>Viridiplantae</taxon>
        <taxon>Streptophyta</taxon>
        <taxon>Embryophyta</taxon>
        <taxon>Tracheophyta</taxon>
        <taxon>Spermatophyta</taxon>
        <taxon>Magnoliopsida</taxon>
        <taxon>eudicotyledons</taxon>
        <taxon>Gunneridae</taxon>
        <taxon>Pentapetalae</taxon>
        <taxon>rosids</taxon>
        <taxon>fabids</taxon>
        <taxon>Malpighiales</taxon>
        <taxon>Salicaceae</taxon>
        <taxon>Saliceae</taxon>
        <taxon>Populus</taxon>
    </lineage>
</organism>
<sequence length="56" mass="6682">MSACKHTRQKRALHLSFSPGYSRNVLYNFYYKAISQYKNSLKILFQFSITQCKFHS</sequence>
<dbReference type="AlphaFoldDB" id="A0AAD6LEX4"/>
<dbReference type="Proteomes" id="UP001164929">
    <property type="component" value="Chromosome 17"/>
</dbReference>